<keyword evidence="9" id="KW-1185">Reference proteome</keyword>
<feature type="transmembrane region" description="Helical" evidence="6">
    <location>
        <begin position="315"/>
        <end position="348"/>
    </location>
</feature>
<organism evidence="8 9">
    <name type="scientific">Cinnamomum micranthum f. kanehirae</name>
    <dbReference type="NCBI Taxonomy" id="337451"/>
    <lineage>
        <taxon>Eukaryota</taxon>
        <taxon>Viridiplantae</taxon>
        <taxon>Streptophyta</taxon>
        <taxon>Embryophyta</taxon>
        <taxon>Tracheophyta</taxon>
        <taxon>Spermatophyta</taxon>
        <taxon>Magnoliopsida</taxon>
        <taxon>Magnoliidae</taxon>
        <taxon>Laurales</taxon>
        <taxon>Lauraceae</taxon>
        <taxon>Cinnamomum</taxon>
    </lineage>
</organism>
<keyword evidence="2 6" id="KW-0812">Transmembrane</keyword>
<keyword evidence="3 6" id="KW-1133">Transmembrane helix</keyword>
<dbReference type="Pfam" id="PF00230">
    <property type="entry name" value="MIP"/>
    <property type="match status" value="1"/>
</dbReference>
<feature type="region of interest" description="Disordered" evidence="5">
    <location>
        <begin position="1"/>
        <end position="24"/>
    </location>
</feature>
<comment type="subcellular location">
    <subcellularLocation>
        <location evidence="1">Membrane</location>
        <topology evidence="1">Multi-pass membrane protein</topology>
    </subcellularLocation>
</comment>
<dbReference type="Pfam" id="PF12937">
    <property type="entry name" value="F-box-like"/>
    <property type="match status" value="1"/>
</dbReference>
<dbReference type="InterPro" id="IPR000425">
    <property type="entry name" value="MIP"/>
</dbReference>
<protein>
    <submittedName>
        <fullName evidence="8">F-box protein</fullName>
    </submittedName>
</protein>
<dbReference type="AlphaFoldDB" id="A0A3S4P3M7"/>
<evidence type="ECO:0000313" key="9">
    <source>
        <dbReference type="Proteomes" id="UP000283530"/>
    </source>
</evidence>
<dbReference type="SUPFAM" id="SSF81338">
    <property type="entry name" value="Aquaporin-like"/>
    <property type="match status" value="1"/>
</dbReference>
<dbReference type="GO" id="GO:0016020">
    <property type="term" value="C:membrane"/>
    <property type="evidence" value="ECO:0007669"/>
    <property type="project" value="UniProtKB-SubCell"/>
</dbReference>
<dbReference type="PANTHER" id="PTHR33736:SF13">
    <property type="entry name" value="OS11G0155100 PROTEIN"/>
    <property type="match status" value="1"/>
</dbReference>
<proteinExistence type="predicted"/>
<dbReference type="Gene3D" id="1.20.1080.10">
    <property type="entry name" value="Glycerol uptake facilitator protein"/>
    <property type="match status" value="1"/>
</dbReference>
<dbReference type="EMBL" id="QPKB01000005">
    <property type="protein sequence ID" value="RWR85225.1"/>
    <property type="molecule type" value="Genomic_DNA"/>
</dbReference>
<comment type="caution">
    <text evidence="8">The sequence shown here is derived from an EMBL/GenBank/DDBJ whole genome shotgun (WGS) entry which is preliminary data.</text>
</comment>
<evidence type="ECO:0000256" key="4">
    <source>
        <dbReference type="ARBA" id="ARBA00023136"/>
    </source>
</evidence>
<evidence type="ECO:0000256" key="5">
    <source>
        <dbReference type="SAM" id="MobiDB-lite"/>
    </source>
</evidence>
<feature type="compositionally biased region" description="Polar residues" evidence="5">
    <location>
        <begin position="15"/>
        <end position="24"/>
    </location>
</feature>
<evidence type="ECO:0000256" key="6">
    <source>
        <dbReference type="SAM" id="Phobius"/>
    </source>
</evidence>
<dbReference type="InterPro" id="IPR023271">
    <property type="entry name" value="Aquaporin-like"/>
</dbReference>
<dbReference type="Gene3D" id="1.20.1280.50">
    <property type="match status" value="1"/>
</dbReference>
<evidence type="ECO:0000256" key="2">
    <source>
        <dbReference type="ARBA" id="ARBA00022692"/>
    </source>
</evidence>
<evidence type="ECO:0000256" key="1">
    <source>
        <dbReference type="ARBA" id="ARBA00004141"/>
    </source>
</evidence>
<evidence type="ECO:0000313" key="8">
    <source>
        <dbReference type="EMBL" id="RWR85225.1"/>
    </source>
</evidence>
<sequence length="424" mass="46097">MIHSSTDRTTFTTTNSGESSGATTISALPPDVLTHILSLLDGPALASASCASSHLHSLSVHPPLWRRLCTSSWPSTNHSPLSHLLSDHRAFFSDAFSALPRTTPPPPPSLPHPPHLISAVDLLFNDHPIISTVLHTETRSAWFLTSPFRIDALDPKDPPPTTQAATLSGSRVAAEMSLTWIVVDPISRRAANLSSIRSVSVQRHWFSGKTQIRFATILGRGSDLFQCGIIVTCEECEGERGGGGVQVREVCLQVEDMDGMNLNGEESLGILQMAMEGKRRKRREEEGRERYLQYLKRKMERKEEKMRREGRLDTACLVAIPIHSVAAGVGAIEGMVMEIIITFALVYIVYATAADPKKGSLGTIASIAIGFILGASYNNLQRGAYSGSSVWGSSPAINVARNLVYISTGNLYTAPPLVIECEEQ</sequence>
<keyword evidence="4 6" id="KW-0472">Membrane</keyword>
<name>A0A3S4P3M7_9MAGN</name>
<accession>A0A3S4P3M7</accession>
<dbReference type="InterPro" id="IPR045283">
    <property type="entry name" value="AT3G44326-like"/>
</dbReference>
<dbReference type="InterPro" id="IPR001810">
    <property type="entry name" value="F-box_dom"/>
</dbReference>
<evidence type="ECO:0000256" key="3">
    <source>
        <dbReference type="ARBA" id="ARBA00022989"/>
    </source>
</evidence>
<dbReference type="SUPFAM" id="SSF81383">
    <property type="entry name" value="F-box domain"/>
    <property type="match status" value="1"/>
</dbReference>
<evidence type="ECO:0000259" key="7">
    <source>
        <dbReference type="PROSITE" id="PS50181"/>
    </source>
</evidence>
<feature type="transmembrane region" description="Helical" evidence="6">
    <location>
        <begin position="360"/>
        <end position="380"/>
    </location>
</feature>
<dbReference type="PROSITE" id="PS50181">
    <property type="entry name" value="FBOX"/>
    <property type="match status" value="1"/>
</dbReference>
<dbReference type="OrthoDB" id="671172at2759"/>
<feature type="domain" description="F-box" evidence="7">
    <location>
        <begin position="22"/>
        <end position="68"/>
    </location>
</feature>
<reference evidence="8 9" key="1">
    <citation type="journal article" date="2019" name="Nat. Plants">
        <title>Stout camphor tree genome fills gaps in understanding of flowering plant genome evolution.</title>
        <authorList>
            <person name="Chaw S.M."/>
            <person name="Liu Y.C."/>
            <person name="Wu Y.W."/>
            <person name="Wang H.Y."/>
            <person name="Lin C.I."/>
            <person name="Wu C.S."/>
            <person name="Ke H.M."/>
            <person name="Chang L.Y."/>
            <person name="Hsu C.Y."/>
            <person name="Yang H.T."/>
            <person name="Sudianto E."/>
            <person name="Hsu M.H."/>
            <person name="Wu K.P."/>
            <person name="Wang L.N."/>
            <person name="Leebens-Mack J.H."/>
            <person name="Tsai I.J."/>
        </authorList>
    </citation>
    <scope>NUCLEOTIDE SEQUENCE [LARGE SCALE GENOMIC DNA]</scope>
    <source>
        <strain evidence="9">cv. Chaw 1501</strain>
        <tissue evidence="8">Young leaves</tissue>
    </source>
</reference>
<dbReference type="PANTHER" id="PTHR33736">
    <property type="entry name" value="F-BOX PROTEIN-RELATED"/>
    <property type="match status" value="1"/>
</dbReference>
<dbReference type="GO" id="GO:0015267">
    <property type="term" value="F:channel activity"/>
    <property type="evidence" value="ECO:0007669"/>
    <property type="project" value="InterPro"/>
</dbReference>
<dbReference type="InterPro" id="IPR036047">
    <property type="entry name" value="F-box-like_dom_sf"/>
</dbReference>
<gene>
    <name evidence="8" type="ORF">CKAN_01407800</name>
</gene>
<dbReference type="Proteomes" id="UP000283530">
    <property type="component" value="Unassembled WGS sequence"/>
</dbReference>